<feature type="transmembrane region" description="Helical" evidence="2">
    <location>
        <begin position="48"/>
        <end position="68"/>
    </location>
</feature>
<feature type="transmembrane region" description="Helical" evidence="2">
    <location>
        <begin position="208"/>
        <end position="229"/>
    </location>
</feature>
<keyword evidence="2" id="KW-1133">Transmembrane helix</keyword>
<dbReference type="Pfam" id="PF12400">
    <property type="entry name" value="STIMATE"/>
    <property type="match status" value="1"/>
</dbReference>
<dbReference type="EMBL" id="CAIIXF020000005">
    <property type="protein sequence ID" value="CAH1784250.1"/>
    <property type="molecule type" value="Genomic_DNA"/>
</dbReference>
<keyword evidence="2" id="KW-0812">Transmembrane</keyword>
<dbReference type="InterPro" id="IPR022127">
    <property type="entry name" value="STIMATE/YPL162C"/>
</dbReference>
<dbReference type="PANTHER" id="PTHR31735">
    <property type="entry name" value="VACUOLAR MEMBRANE PROTEIN YPL162C"/>
    <property type="match status" value="1"/>
</dbReference>
<feature type="transmembrane region" description="Helical" evidence="2">
    <location>
        <begin position="166"/>
        <end position="188"/>
    </location>
</feature>
<dbReference type="OrthoDB" id="431202at2759"/>
<dbReference type="AlphaFoldDB" id="A0A8J1XG29"/>
<gene>
    <name evidence="3" type="ORF">OFUS_LOCUS10484</name>
</gene>
<dbReference type="Proteomes" id="UP000749559">
    <property type="component" value="Unassembled WGS sequence"/>
</dbReference>
<keyword evidence="4" id="KW-1185">Reference proteome</keyword>
<evidence type="ECO:0000256" key="2">
    <source>
        <dbReference type="SAM" id="Phobius"/>
    </source>
</evidence>
<feature type="region of interest" description="Disordered" evidence="1">
    <location>
        <begin position="269"/>
        <end position="307"/>
    </location>
</feature>
<keyword evidence="2" id="KW-0472">Membrane</keyword>
<comment type="caution">
    <text evidence="3">The sequence shown here is derived from an EMBL/GenBank/DDBJ whole genome shotgun (WGS) entry which is preliminary data.</text>
</comment>
<name>A0A8J1XG29_OWEFU</name>
<accession>A0A8J1XG29</accession>
<evidence type="ECO:0000313" key="3">
    <source>
        <dbReference type="EMBL" id="CAH1784250.1"/>
    </source>
</evidence>
<sequence length="307" mass="34480">MDSSVSISVKSSSIEFIGNSSGIDVKTELSGLEASHCDHGALLGPLGLFVQGLLAFLAFTSLIVKRFLEPKPERRPWRIWFYDTSKQAVGAAVIHFANVFLAGVFTGDPCTWYFVSFLLDSTIGLVVIYILLKLTQVVVRRKHWDTLKFGEYGKPPACNAWIGQSALYILVIIVEKIIMTLLVLPSFWEEVRKFIMSPIKSPKLELVIVMFIVPLIINAFMFWVVDNFLMRKSWKSQSMTTLVTADSSGVKYFKAVDKVKYYSKSEKADESESDILLSVDEDQDTRHRTNGKTGSDSETAFFGNEVT</sequence>
<evidence type="ECO:0000313" key="4">
    <source>
        <dbReference type="Proteomes" id="UP000749559"/>
    </source>
</evidence>
<evidence type="ECO:0000256" key="1">
    <source>
        <dbReference type="SAM" id="MobiDB-lite"/>
    </source>
</evidence>
<proteinExistence type="predicted"/>
<protein>
    <submittedName>
        <fullName evidence="3">Uncharacterized protein</fullName>
    </submittedName>
</protein>
<feature type="transmembrane region" description="Helical" evidence="2">
    <location>
        <begin position="112"/>
        <end position="132"/>
    </location>
</feature>
<dbReference type="PANTHER" id="PTHR31735:SF1">
    <property type="entry name" value="VACUOLAR MEMBRANE PROTEIN YPL162C"/>
    <property type="match status" value="1"/>
</dbReference>
<feature type="transmembrane region" description="Helical" evidence="2">
    <location>
        <begin position="88"/>
        <end position="106"/>
    </location>
</feature>
<organism evidence="3 4">
    <name type="scientific">Owenia fusiformis</name>
    <name type="common">Polychaete worm</name>
    <dbReference type="NCBI Taxonomy" id="6347"/>
    <lineage>
        <taxon>Eukaryota</taxon>
        <taxon>Metazoa</taxon>
        <taxon>Spiralia</taxon>
        <taxon>Lophotrochozoa</taxon>
        <taxon>Annelida</taxon>
        <taxon>Polychaeta</taxon>
        <taxon>Sedentaria</taxon>
        <taxon>Canalipalpata</taxon>
        <taxon>Sabellida</taxon>
        <taxon>Oweniida</taxon>
        <taxon>Oweniidae</taxon>
        <taxon>Owenia</taxon>
    </lineage>
</organism>
<reference evidence="3" key="1">
    <citation type="submission" date="2022-03" db="EMBL/GenBank/DDBJ databases">
        <authorList>
            <person name="Martin C."/>
        </authorList>
    </citation>
    <scope>NUCLEOTIDE SEQUENCE</scope>
</reference>
<dbReference type="GO" id="GO:0016020">
    <property type="term" value="C:membrane"/>
    <property type="evidence" value="ECO:0007669"/>
    <property type="project" value="TreeGrafter"/>
</dbReference>
<feature type="compositionally biased region" description="Acidic residues" evidence="1">
    <location>
        <begin position="271"/>
        <end position="283"/>
    </location>
</feature>